<keyword evidence="2" id="KW-1185">Reference proteome</keyword>
<protein>
    <submittedName>
        <fullName evidence="1">Uncharacterized protein</fullName>
    </submittedName>
</protein>
<dbReference type="EMBL" id="QQTP01000010">
    <property type="protein sequence ID" value="RDJ22404.1"/>
    <property type="molecule type" value="Genomic_DNA"/>
</dbReference>
<organism evidence="1 2">
    <name type="scientific">Bosea caraganae</name>
    <dbReference type="NCBI Taxonomy" id="2763117"/>
    <lineage>
        <taxon>Bacteria</taxon>
        <taxon>Pseudomonadati</taxon>
        <taxon>Pseudomonadota</taxon>
        <taxon>Alphaproteobacteria</taxon>
        <taxon>Hyphomicrobiales</taxon>
        <taxon>Boseaceae</taxon>
        <taxon>Bosea</taxon>
    </lineage>
</organism>
<dbReference type="AlphaFoldDB" id="A0A370L2F2"/>
<reference evidence="2" key="1">
    <citation type="submission" date="2018-07" db="EMBL/GenBank/DDBJ databases">
        <authorList>
            <person name="Safronova V.I."/>
            <person name="Chirak E.R."/>
            <person name="Sazanova A.L."/>
        </authorList>
    </citation>
    <scope>NUCLEOTIDE SEQUENCE [LARGE SCALE GENOMIC DNA]</scope>
    <source>
        <strain evidence="2">RCAM04685</strain>
    </source>
</reference>
<dbReference type="Proteomes" id="UP000255207">
    <property type="component" value="Unassembled WGS sequence"/>
</dbReference>
<accession>A0A370L2F2</accession>
<proteinExistence type="predicted"/>
<evidence type="ECO:0000313" key="1">
    <source>
        <dbReference type="EMBL" id="RDJ22404.1"/>
    </source>
</evidence>
<name>A0A370L2F2_9HYPH</name>
<evidence type="ECO:0000313" key="2">
    <source>
        <dbReference type="Proteomes" id="UP000255207"/>
    </source>
</evidence>
<sequence length="73" mass="7814">MGRRSIDAQHEEGAAAFARSLVPGGHRVAGRPAGAAFDFHHVTDIAQAAERDLRLLVDSSRFPAKAEFLAKTS</sequence>
<comment type="caution">
    <text evidence="1">The sequence shown here is derived from an EMBL/GenBank/DDBJ whole genome shotgun (WGS) entry which is preliminary data.</text>
</comment>
<gene>
    <name evidence="1" type="ORF">DWE98_18275</name>
</gene>